<comment type="caution">
    <text evidence="1">The sequence shown here is derived from an EMBL/GenBank/DDBJ whole genome shotgun (WGS) entry which is preliminary data.</text>
</comment>
<organism evidence="1 2">
    <name type="scientific">Blastomyces percursus</name>
    <dbReference type="NCBI Taxonomy" id="1658174"/>
    <lineage>
        <taxon>Eukaryota</taxon>
        <taxon>Fungi</taxon>
        <taxon>Dikarya</taxon>
        <taxon>Ascomycota</taxon>
        <taxon>Pezizomycotina</taxon>
        <taxon>Eurotiomycetes</taxon>
        <taxon>Eurotiomycetidae</taxon>
        <taxon>Onygenales</taxon>
        <taxon>Ajellomycetaceae</taxon>
        <taxon>Blastomyces</taxon>
    </lineage>
</organism>
<protein>
    <submittedName>
        <fullName evidence="1">Uncharacterized protein</fullName>
    </submittedName>
</protein>
<dbReference type="Proteomes" id="UP000242791">
    <property type="component" value="Unassembled WGS sequence"/>
</dbReference>
<evidence type="ECO:0000313" key="1">
    <source>
        <dbReference type="EMBL" id="OJD25252.1"/>
    </source>
</evidence>
<evidence type="ECO:0000313" key="2">
    <source>
        <dbReference type="Proteomes" id="UP000242791"/>
    </source>
</evidence>
<name>A0A1J9RBA2_9EURO</name>
<dbReference type="OrthoDB" id="409121at2759"/>
<dbReference type="AlphaFoldDB" id="A0A1J9RBA2"/>
<proteinExistence type="predicted"/>
<dbReference type="PANTHER" id="PTHR35569:SF1">
    <property type="entry name" value="CYANAMIDE HYDRATASE DDI2-RELATED"/>
    <property type="match status" value="1"/>
</dbReference>
<feature type="non-terminal residue" evidence="1">
    <location>
        <position position="76"/>
    </location>
</feature>
<dbReference type="EMBL" id="LGTZ01000405">
    <property type="protein sequence ID" value="OJD25252.1"/>
    <property type="molecule type" value="Genomic_DNA"/>
</dbReference>
<dbReference type="VEuPathDB" id="FungiDB:ACJ73_03377"/>
<accession>A0A1J9RBA2</accession>
<sequence length="76" mass="8557">MGFCFFSSNTGTYDELVHPSTIDNVNAAFPRLKWADCFAATIRQENGLKPWAHTTALGEEEFPAKVLGNKLMEKYE</sequence>
<reference evidence="1 2" key="1">
    <citation type="submission" date="2015-08" db="EMBL/GenBank/DDBJ databases">
        <title>Emmonsia species relationships and genome sequence.</title>
        <authorList>
            <person name="Cuomo C.A."/>
            <person name="Schwartz I.S."/>
            <person name="Kenyon C."/>
            <person name="De Hoog G.S."/>
            <person name="Govender N.P."/>
            <person name="Botha A."/>
            <person name="Moreno L."/>
            <person name="De Vries M."/>
            <person name="Munoz J.F."/>
            <person name="Stielow J.B."/>
        </authorList>
    </citation>
    <scope>NUCLEOTIDE SEQUENCE [LARGE SCALE GENOMIC DNA]</scope>
    <source>
        <strain evidence="1 2">EI222</strain>
    </source>
</reference>
<dbReference type="PANTHER" id="PTHR35569">
    <property type="entry name" value="CYANAMIDE HYDRATASE DDI2-RELATED"/>
    <property type="match status" value="1"/>
</dbReference>
<gene>
    <name evidence="1" type="ORF">ACJ73_03377</name>
</gene>
<keyword evidence="2" id="KW-1185">Reference proteome</keyword>